<evidence type="ECO:0000313" key="2">
    <source>
        <dbReference type="Proteomes" id="UP001595772"/>
    </source>
</evidence>
<proteinExistence type="predicted"/>
<keyword evidence="2" id="KW-1185">Reference proteome</keyword>
<dbReference type="InterPro" id="IPR014776">
    <property type="entry name" value="4pyrrole_Mease_sub2"/>
</dbReference>
<comment type="caution">
    <text evidence="1">The sequence shown here is derived from an EMBL/GenBank/DDBJ whole genome shotgun (WGS) entry which is preliminary data.</text>
</comment>
<reference evidence="2" key="1">
    <citation type="journal article" date="2019" name="Int. J. Syst. Evol. Microbiol.">
        <title>The Global Catalogue of Microorganisms (GCM) 10K type strain sequencing project: providing services to taxonomists for standard genome sequencing and annotation.</title>
        <authorList>
            <consortium name="The Broad Institute Genomics Platform"/>
            <consortium name="The Broad Institute Genome Sequencing Center for Infectious Disease"/>
            <person name="Wu L."/>
            <person name="Ma J."/>
        </authorList>
    </citation>
    <scope>NUCLEOTIDE SEQUENCE [LARGE SCALE GENOMIC DNA]</scope>
    <source>
        <strain evidence="2">IBRC-M 10703</strain>
    </source>
</reference>
<sequence length="67" mass="7665">MNSRTVVVQQQKTVTGTLVSIVDVVKKAEIKKPAIIVVGEVVRFKDRIDQLKKMNQNNEREVLQLFN</sequence>
<evidence type="ECO:0000313" key="1">
    <source>
        <dbReference type="EMBL" id="MFC4023010.1"/>
    </source>
</evidence>
<organism evidence="1 2">
    <name type="scientific">Oceanobacillus longus</name>
    <dbReference type="NCBI Taxonomy" id="930120"/>
    <lineage>
        <taxon>Bacteria</taxon>
        <taxon>Bacillati</taxon>
        <taxon>Bacillota</taxon>
        <taxon>Bacilli</taxon>
        <taxon>Bacillales</taxon>
        <taxon>Bacillaceae</taxon>
        <taxon>Oceanobacillus</taxon>
    </lineage>
</organism>
<dbReference type="Proteomes" id="UP001595772">
    <property type="component" value="Unassembled WGS sequence"/>
</dbReference>
<protein>
    <submittedName>
        <fullName evidence="1">Uncharacterized protein</fullName>
    </submittedName>
</protein>
<name>A0ABV8GTI7_9BACI</name>
<dbReference type="RefSeq" id="WP_379495496.1">
    <property type="nucleotide sequence ID" value="NZ_JBHSAO010000001.1"/>
</dbReference>
<gene>
    <name evidence="1" type="ORF">ACFOUV_04170</name>
</gene>
<dbReference type="Gene3D" id="3.30.950.10">
    <property type="entry name" value="Methyltransferase, Cobalt-precorrin-4 Transmethylase, Domain 2"/>
    <property type="match status" value="1"/>
</dbReference>
<dbReference type="EMBL" id="JBHSAO010000001">
    <property type="protein sequence ID" value="MFC4023010.1"/>
    <property type="molecule type" value="Genomic_DNA"/>
</dbReference>
<accession>A0ABV8GTI7</accession>